<dbReference type="EMBL" id="AEWV01000044">
    <property type="protein sequence ID" value="EGC16236.1"/>
    <property type="molecule type" value="Genomic_DNA"/>
</dbReference>
<keyword evidence="4 8" id="KW-0732">Signal</keyword>
<evidence type="ECO:0000256" key="7">
    <source>
        <dbReference type="ARBA" id="ARBA00023609"/>
    </source>
</evidence>
<dbReference type="Proteomes" id="UP000004088">
    <property type="component" value="Unassembled WGS sequence"/>
</dbReference>
<feature type="chain" id="PRO_5003250279" evidence="8">
    <location>
        <begin position="24"/>
        <end position="473"/>
    </location>
</feature>
<evidence type="ECO:0000313" key="12">
    <source>
        <dbReference type="Proteomes" id="UP000004088"/>
    </source>
</evidence>
<evidence type="ECO:0000256" key="5">
    <source>
        <dbReference type="ARBA" id="ARBA00023136"/>
    </source>
</evidence>
<comment type="similarity">
    <text evidence="7">Belongs to the Slam family.</text>
</comment>
<evidence type="ECO:0000256" key="6">
    <source>
        <dbReference type="ARBA" id="ARBA00023237"/>
    </source>
</evidence>
<evidence type="ECO:0000313" key="11">
    <source>
        <dbReference type="EMBL" id="EGC16236.1"/>
    </source>
</evidence>
<proteinExistence type="inferred from homology"/>
<dbReference type="InterPro" id="IPR007655">
    <property type="entry name" value="Slam_C"/>
</dbReference>
<reference evidence="11 12" key="1">
    <citation type="submission" date="2011-01" db="EMBL/GenBank/DDBJ databases">
        <authorList>
            <person name="Muzny D."/>
            <person name="Qin X."/>
            <person name="Deng J."/>
            <person name="Jiang H."/>
            <person name="Liu Y."/>
            <person name="Qu J."/>
            <person name="Song X.-Z."/>
            <person name="Zhang L."/>
            <person name="Thornton R."/>
            <person name="Coyle M."/>
            <person name="Francisco L."/>
            <person name="Jackson L."/>
            <person name="Javaid M."/>
            <person name="Korchina V."/>
            <person name="Kovar C."/>
            <person name="Mata R."/>
            <person name="Mathew T."/>
            <person name="Ngo R."/>
            <person name="Nguyen L."/>
            <person name="Nguyen N."/>
            <person name="Okwuonu G."/>
            <person name="Ongeri F."/>
            <person name="Pham C."/>
            <person name="Simmons D."/>
            <person name="Wilczek-Boney K."/>
            <person name="Hale W."/>
            <person name="Jakkamsetti A."/>
            <person name="Pham P."/>
            <person name="Ruth R."/>
            <person name="San Lucas F."/>
            <person name="Warren J."/>
            <person name="Zhang J."/>
            <person name="Zhao Z."/>
            <person name="Zhou C."/>
            <person name="Zhu D."/>
            <person name="Lee S."/>
            <person name="Bess C."/>
            <person name="Blankenburg K."/>
            <person name="Forbes L."/>
            <person name="Fu Q."/>
            <person name="Gubbala S."/>
            <person name="Hirani K."/>
            <person name="Jayaseelan J.C."/>
            <person name="Lara F."/>
            <person name="Munidasa M."/>
            <person name="Palculict T."/>
            <person name="Patil S."/>
            <person name="Pu L.-L."/>
            <person name="Saada N."/>
            <person name="Tang L."/>
            <person name="Weissenberger G."/>
            <person name="Zhu Y."/>
            <person name="Hemphill L."/>
            <person name="Shang Y."/>
            <person name="Youmans B."/>
            <person name="Ayvaz T."/>
            <person name="Ross M."/>
            <person name="Santibanez J."/>
            <person name="Aqrawi P."/>
            <person name="Gross S."/>
            <person name="Joshi V."/>
            <person name="Fowler G."/>
            <person name="Nazareth L."/>
            <person name="Reid J."/>
            <person name="Worley K."/>
            <person name="Petrosino J."/>
            <person name="Highlander S."/>
            <person name="Gibbs R."/>
        </authorList>
    </citation>
    <scope>NUCLEOTIDE SEQUENCE [LARGE SCALE GENOMIC DNA]</scope>
    <source>
        <strain evidence="11 12">ATCC 33394</strain>
    </source>
</reference>
<dbReference type="GO" id="GO:0009279">
    <property type="term" value="C:cell outer membrane"/>
    <property type="evidence" value="ECO:0007669"/>
    <property type="project" value="UniProtKB-SubCell"/>
</dbReference>
<feature type="domain" description="Surface lipoprotein assembly modifier C-terminal" evidence="9">
    <location>
        <begin position="191"/>
        <end position="473"/>
    </location>
</feature>
<dbReference type="InterPro" id="IPR011990">
    <property type="entry name" value="TPR-like_helical_dom_sf"/>
</dbReference>
<dbReference type="RefSeq" id="WP_003784577.1">
    <property type="nucleotide sequence ID" value="NZ_GL870929.1"/>
</dbReference>
<protein>
    <submittedName>
        <fullName evidence="11">Uncharacterized protein</fullName>
    </submittedName>
</protein>
<feature type="signal peptide" evidence="8">
    <location>
        <begin position="1"/>
        <end position="23"/>
    </location>
</feature>
<keyword evidence="3" id="KW-0812">Transmembrane</keyword>
<keyword evidence="12" id="KW-1185">Reference proteome</keyword>
<keyword evidence="2" id="KW-1134">Transmembrane beta strand</keyword>
<comment type="subcellular location">
    <subcellularLocation>
        <location evidence="1">Cell outer membrane</location>
        <topology evidence="1">Multi-pass membrane protein</topology>
    </subcellularLocation>
</comment>
<dbReference type="SUPFAM" id="SSF48452">
    <property type="entry name" value="TPR-like"/>
    <property type="match status" value="1"/>
</dbReference>
<name>F0F2L0_9NEIS</name>
<accession>F0F2L0</accession>
<evidence type="ECO:0000256" key="4">
    <source>
        <dbReference type="ARBA" id="ARBA00022729"/>
    </source>
</evidence>
<feature type="domain" description="Surface lipoprotein assembly modifier N-terminal TPR repeats region" evidence="10">
    <location>
        <begin position="58"/>
        <end position="160"/>
    </location>
</feature>
<dbReference type="Gene3D" id="1.25.40.10">
    <property type="entry name" value="Tetratricopeptide repeat domain"/>
    <property type="match status" value="1"/>
</dbReference>
<evidence type="ECO:0000256" key="2">
    <source>
        <dbReference type="ARBA" id="ARBA00022452"/>
    </source>
</evidence>
<evidence type="ECO:0000256" key="3">
    <source>
        <dbReference type="ARBA" id="ARBA00022692"/>
    </source>
</evidence>
<evidence type="ECO:0000259" key="9">
    <source>
        <dbReference type="Pfam" id="PF04575"/>
    </source>
</evidence>
<keyword evidence="6" id="KW-0998">Cell outer membrane</keyword>
<dbReference type="AlphaFoldDB" id="F0F2L0"/>
<evidence type="ECO:0000259" key="10">
    <source>
        <dbReference type="Pfam" id="PF24575"/>
    </source>
</evidence>
<gene>
    <name evidence="11" type="ORF">HMPREF9098_2345</name>
</gene>
<sequence>MDFFWTRLRHIVWLALPLQAAFAAPPEPRPEPDTGFDITPQAAPKVESPAVPQDGRLKIRREELLQRPELLQQALSYAVLANDKDGVELLLPLYLQQQAPRDELLVTLAQAVLARAEGDYRRAVALYRAALETDPDLPTVRLALAQSLFENRADKAARQELERFRQTPDLAPEYAQIGEQYAQALDKRDRWTFGGTVSYLRDGNVNNAPHQREYRTRRGVWRLPKAESAQGFAYRLEVERDWNLHGNAYWRVHLGGEGKWYWDNHRYDDHNARIATGFAYKTARTEAAITPYFERRWYGTHPYSREYGVRAEGQYWLTPRNKILGAFEFGRQRHDRRRWLDGRQYTASATWLFARRPDQYFSFGADGASKQAEDAAESYTRQGLRFGWTQQWPSGLATSAHIGIGRRRYHAADWFGILRRDREFSASMSVSHRKIQFAGITPQIVGVWQCVRSNHFFYPFRKGNVFIQFGRTF</sequence>
<dbReference type="HOGENOM" id="CLU_034927_1_0_4"/>
<evidence type="ECO:0000256" key="8">
    <source>
        <dbReference type="SAM" id="SignalP"/>
    </source>
</evidence>
<comment type="caution">
    <text evidence="11">The sequence shown here is derived from an EMBL/GenBank/DDBJ whole genome shotgun (WGS) entry which is preliminary data.</text>
</comment>
<dbReference type="InterPro" id="IPR057556">
    <property type="entry name" value="TPR_Slam"/>
</dbReference>
<evidence type="ECO:0000256" key="1">
    <source>
        <dbReference type="ARBA" id="ARBA00004571"/>
    </source>
</evidence>
<keyword evidence="5" id="KW-0472">Membrane</keyword>
<dbReference type="Pfam" id="PF24575">
    <property type="entry name" value="TPR_Slam"/>
    <property type="match status" value="1"/>
</dbReference>
<organism evidence="11 12">
    <name type="scientific">Kingella denitrificans ATCC 33394</name>
    <dbReference type="NCBI Taxonomy" id="888741"/>
    <lineage>
        <taxon>Bacteria</taxon>
        <taxon>Pseudomonadati</taxon>
        <taxon>Pseudomonadota</taxon>
        <taxon>Betaproteobacteria</taxon>
        <taxon>Neisseriales</taxon>
        <taxon>Neisseriaceae</taxon>
        <taxon>Kingella</taxon>
    </lineage>
</organism>
<dbReference type="Pfam" id="PF04575">
    <property type="entry name" value="SlipAM"/>
    <property type="match status" value="1"/>
</dbReference>
<dbReference type="STRING" id="888741.HMPREF9098_2345"/>